<evidence type="ECO:0000313" key="5">
    <source>
        <dbReference type="EMBL" id="AWB65681.1"/>
    </source>
</evidence>
<reference evidence="5 6" key="1">
    <citation type="submission" date="2018-01" db="EMBL/GenBank/DDBJ databases">
        <title>Genome sequence of a Cantenovulum-like bacteria.</title>
        <authorList>
            <person name="Tan W.R."/>
            <person name="Lau N.-S."/>
            <person name="Go F."/>
            <person name="Amirul A.-A.A."/>
        </authorList>
    </citation>
    <scope>NUCLEOTIDE SEQUENCE [LARGE SCALE GENOMIC DNA]</scope>
    <source>
        <strain evidence="5 6">CCB-QB4</strain>
    </source>
</reference>
<dbReference type="KEGG" id="cate:C2869_04165"/>
<gene>
    <name evidence="5" type="ORF">C2869_04165</name>
</gene>
<dbReference type="AlphaFoldDB" id="A0A2S0VN78"/>
<feature type="region of interest" description="Disordered" evidence="1">
    <location>
        <begin position="622"/>
        <end position="673"/>
    </location>
</feature>
<sequence length="689" mass="75619">MKYTLLSSAIALAFSSTALAKTVYVAPNGDDSNDGSQNAPFATFAQANSVLTAGDTLMIAGGEYRQTLKISQSGNADNPIKVRALNDADVLITATESLSGWSQHSGNIYSASVNMTIDREFRQVYHKDKLMQIARWPNDSDNDVFTIDAHELHAKGSDSSIAVSGIPNLDLTGGYMWYLGEHSGTSWTRTITSNSQSQINFTKVDITKWPFSNHNPSKKIDGGYGRFFVFGTLELLDNAKEWFYDSAAQTLYFQPADGQQPSDGEVEYTARQHTVELNGNFIDVEGIDVWGGNVRLVGNNNRFAAAKITHGRERLDALNNSSAQIGDGSIYVQGQNALIENNVLHHGSISGIFIAGWQDKGNGSQIIGNEIRYFDTLGIHASPIRSGADNVKILKNTISDTGRDGMYVSGTDSEIAYNDVSRNALINNDGGLFYTVGNKEPRNIEIHHNWWHDAVVRDYNDNRIAGIYLDNNSKGFLVHHNVVWNVPWSALQLNWDNWDNHIYHNTFIDAEKAMGEWINGHNPRDNRVWNNFSNKLDWIQSAAYDLDSNLIDENVQQLVDPSKLSFMPKQGSDLLDKARTIDDFTKPFTGPAPDIGAYEAGGIAWTAGVNAIEDKCVECKSDPTSEPVFGAVEPTPDPDPDPTPEPDPTPAPTPDPKPDPEPETSSSSGGGSLGFTALLLAWIGLRRRG</sequence>
<dbReference type="SMART" id="SM00710">
    <property type="entry name" value="PbH1"/>
    <property type="match status" value="5"/>
</dbReference>
<name>A0A2S0VN78_9ALTE</name>
<evidence type="ECO:0000256" key="2">
    <source>
        <dbReference type="SAM" id="SignalP"/>
    </source>
</evidence>
<evidence type="ECO:0000259" key="3">
    <source>
        <dbReference type="Pfam" id="PF13229"/>
    </source>
</evidence>
<dbReference type="InterPro" id="IPR006626">
    <property type="entry name" value="PbH1"/>
</dbReference>
<evidence type="ECO:0000259" key="4">
    <source>
        <dbReference type="Pfam" id="PF22842"/>
    </source>
</evidence>
<keyword evidence="6" id="KW-1185">Reference proteome</keyword>
<dbReference type="PANTHER" id="PTHR36453">
    <property type="entry name" value="SECRETED PROTEIN-RELATED"/>
    <property type="match status" value="1"/>
</dbReference>
<accession>A0A2S0VN78</accession>
<evidence type="ECO:0000256" key="1">
    <source>
        <dbReference type="SAM" id="MobiDB-lite"/>
    </source>
</evidence>
<evidence type="ECO:0000313" key="6">
    <source>
        <dbReference type="Proteomes" id="UP000244441"/>
    </source>
</evidence>
<feature type="chain" id="PRO_5015527864" description="Right handed beta helix domain-containing protein" evidence="2">
    <location>
        <begin position="21"/>
        <end position="689"/>
    </location>
</feature>
<organism evidence="5 6">
    <name type="scientific">Saccharobesus litoralis</name>
    <dbReference type="NCBI Taxonomy" id="2172099"/>
    <lineage>
        <taxon>Bacteria</taxon>
        <taxon>Pseudomonadati</taxon>
        <taxon>Pseudomonadota</taxon>
        <taxon>Gammaproteobacteria</taxon>
        <taxon>Alteromonadales</taxon>
        <taxon>Alteromonadaceae</taxon>
        <taxon>Saccharobesus</taxon>
    </lineage>
</organism>
<dbReference type="PANTHER" id="PTHR36453:SF1">
    <property type="entry name" value="RIGHT HANDED BETA HELIX DOMAIN-CONTAINING PROTEIN"/>
    <property type="match status" value="1"/>
</dbReference>
<dbReference type="Pfam" id="PF22842">
    <property type="entry name" value="Pel9A-like_beta_helix"/>
    <property type="match status" value="1"/>
</dbReference>
<dbReference type="SUPFAM" id="SSF51126">
    <property type="entry name" value="Pectin lyase-like"/>
    <property type="match status" value="1"/>
</dbReference>
<feature type="compositionally biased region" description="Pro residues" evidence="1">
    <location>
        <begin position="645"/>
        <end position="655"/>
    </location>
</feature>
<protein>
    <recommendedName>
        <fullName evidence="7">Right handed beta helix domain-containing protein</fullName>
    </recommendedName>
</protein>
<dbReference type="InterPro" id="IPR053868">
    <property type="entry name" value="Pel9A-like_beta_helix"/>
</dbReference>
<dbReference type="RefSeq" id="WP_108601756.1">
    <property type="nucleotide sequence ID" value="NZ_CP026604.1"/>
</dbReference>
<feature type="signal peptide" evidence="2">
    <location>
        <begin position="1"/>
        <end position="20"/>
    </location>
</feature>
<dbReference type="Pfam" id="PF13229">
    <property type="entry name" value="Beta_helix"/>
    <property type="match status" value="1"/>
</dbReference>
<dbReference type="InterPro" id="IPR011050">
    <property type="entry name" value="Pectin_lyase_fold/virulence"/>
</dbReference>
<proteinExistence type="predicted"/>
<feature type="domain" description="Pel9A-like right handed beta-helix region" evidence="4">
    <location>
        <begin position="18"/>
        <end position="64"/>
    </location>
</feature>
<keyword evidence="2" id="KW-0732">Signal</keyword>
<dbReference type="InterPro" id="IPR039448">
    <property type="entry name" value="Beta_helix"/>
</dbReference>
<dbReference type="Proteomes" id="UP000244441">
    <property type="component" value="Chromosome"/>
</dbReference>
<dbReference type="OrthoDB" id="1153097at2"/>
<evidence type="ECO:0008006" key="7">
    <source>
        <dbReference type="Google" id="ProtNLM"/>
    </source>
</evidence>
<dbReference type="EMBL" id="CP026604">
    <property type="protein sequence ID" value="AWB65681.1"/>
    <property type="molecule type" value="Genomic_DNA"/>
</dbReference>
<dbReference type="Gene3D" id="2.160.20.10">
    <property type="entry name" value="Single-stranded right-handed beta-helix, Pectin lyase-like"/>
    <property type="match status" value="2"/>
</dbReference>
<dbReference type="InterPro" id="IPR012334">
    <property type="entry name" value="Pectin_lyas_fold"/>
</dbReference>
<feature type="domain" description="Right handed beta helix" evidence="3">
    <location>
        <begin position="319"/>
        <end position="482"/>
    </location>
</feature>